<organism evidence="2 3">
    <name type="scientific">Breznakia pachnodae</name>
    <dbReference type="NCBI Taxonomy" id="265178"/>
    <lineage>
        <taxon>Bacteria</taxon>
        <taxon>Bacillati</taxon>
        <taxon>Bacillota</taxon>
        <taxon>Erysipelotrichia</taxon>
        <taxon>Erysipelotrichales</taxon>
        <taxon>Erysipelotrichaceae</taxon>
        <taxon>Breznakia</taxon>
    </lineage>
</organism>
<dbReference type="RefSeq" id="WP_307412049.1">
    <property type="nucleotide sequence ID" value="NZ_JAUSUR010000010.1"/>
</dbReference>
<feature type="transmembrane region" description="Helical" evidence="1">
    <location>
        <begin position="27"/>
        <end position="48"/>
    </location>
</feature>
<dbReference type="Proteomes" id="UP001230220">
    <property type="component" value="Unassembled WGS sequence"/>
</dbReference>
<sequence length="231" mass="27265">MILLKFISLLKPTTEAAADQPLTTPEIITLVATILTALGFGSVFVAFLNHYLRKRSTITEIDNLRFDFYRYIYFSGISTPLYEKMDIQETRYFLYKLRSQLYLDDDKSLLLSKKTLNLFNIFLKDDSDRNTNALICCIEKEFNQMLKLHRYRPLDRSDLFKYRIIFIIISIFLFPIAIISFSFIVYNLFNVFFGTDLNLNQLLPHYVVFFLSTSFLYLAISYLSKLLYLKN</sequence>
<accession>A0ABU0E8M2</accession>
<keyword evidence="1" id="KW-1133">Transmembrane helix</keyword>
<protein>
    <submittedName>
        <fullName evidence="2">Membrane protein</fullName>
    </submittedName>
</protein>
<gene>
    <name evidence="2" type="ORF">J2S15_003996</name>
</gene>
<evidence type="ECO:0000313" key="3">
    <source>
        <dbReference type="Proteomes" id="UP001230220"/>
    </source>
</evidence>
<dbReference type="EMBL" id="JAUSUR010000010">
    <property type="protein sequence ID" value="MDQ0363235.1"/>
    <property type="molecule type" value="Genomic_DNA"/>
</dbReference>
<feature type="transmembrane region" description="Helical" evidence="1">
    <location>
        <begin position="164"/>
        <end position="186"/>
    </location>
</feature>
<comment type="caution">
    <text evidence="2">The sequence shown here is derived from an EMBL/GenBank/DDBJ whole genome shotgun (WGS) entry which is preliminary data.</text>
</comment>
<keyword evidence="1" id="KW-0472">Membrane</keyword>
<feature type="transmembrane region" description="Helical" evidence="1">
    <location>
        <begin position="206"/>
        <end position="228"/>
    </location>
</feature>
<keyword evidence="1" id="KW-0812">Transmembrane</keyword>
<proteinExistence type="predicted"/>
<evidence type="ECO:0000313" key="2">
    <source>
        <dbReference type="EMBL" id="MDQ0363235.1"/>
    </source>
</evidence>
<reference evidence="2 3" key="1">
    <citation type="submission" date="2023-07" db="EMBL/GenBank/DDBJ databases">
        <title>Genomic Encyclopedia of Type Strains, Phase IV (KMG-IV): sequencing the most valuable type-strain genomes for metagenomic binning, comparative biology and taxonomic classification.</title>
        <authorList>
            <person name="Goeker M."/>
        </authorList>
    </citation>
    <scope>NUCLEOTIDE SEQUENCE [LARGE SCALE GENOMIC DNA]</scope>
    <source>
        <strain evidence="2 3">DSM 16784</strain>
    </source>
</reference>
<keyword evidence="3" id="KW-1185">Reference proteome</keyword>
<name>A0ABU0E8M2_9FIRM</name>
<evidence type="ECO:0000256" key="1">
    <source>
        <dbReference type="SAM" id="Phobius"/>
    </source>
</evidence>